<evidence type="ECO:0000313" key="3">
    <source>
        <dbReference type="EMBL" id="KAF2237217.1"/>
    </source>
</evidence>
<feature type="region of interest" description="Disordered" evidence="1">
    <location>
        <begin position="538"/>
        <end position="596"/>
    </location>
</feature>
<dbReference type="InterPro" id="IPR028012">
    <property type="entry name" value="Rua1_C"/>
</dbReference>
<dbReference type="PANTHER" id="PTHR28125">
    <property type="entry name" value="MEIOTIC EXPRESSION UP-REGULATED PROTEIN 26"/>
    <property type="match status" value="1"/>
</dbReference>
<feature type="region of interest" description="Disordered" evidence="1">
    <location>
        <begin position="1"/>
        <end position="20"/>
    </location>
</feature>
<dbReference type="AlphaFoldDB" id="A0A6A6HGQ1"/>
<gene>
    <name evidence="3" type="ORF">EV356DRAFT_530329</name>
</gene>
<feature type="compositionally biased region" description="Basic residues" evidence="1">
    <location>
        <begin position="465"/>
        <end position="476"/>
    </location>
</feature>
<reference evidence="3" key="1">
    <citation type="journal article" date="2020" name="Stud. Mycol.">
        <title>101 Dothideomycetes genomes: a test case for predicting lifestyles and emergence of pathogens.</title>
        <authorList>
            <person name="Haridas S."/>
            <person name="Albert R."/>
            <person name="Binder M."/>
            <person name="Bloem J."/>
            <person name="Labutti K."/>
            <person name="Salamov A."/>
            <person name="Andreopoulos B."/>
            <person name="Baker S."/>
            <person name="Barry K."/>
            <person name="Bills G."/>
            <person name="Bluhm B."/>
            <person name="Cannon C."/>
            <person name="Castanera R."/>
            <person name="Culley D."/>
            <person name="Daum C."/>
            <person name="Ezra D."/>
            <person name="Gonzalez J."/>
            <person name="Henrissat B."/>
            <person name="Kuo A."/>
            <person name="Liang C."/>
            <person name="Lipzen A."/>
            <person name="Lutzoni F."/>
            <person name="Magnuson J."/>
            <person name="Mondo S."/>
            <person name="Nolan M."/>
            <person name="Ohm R."/>
            <person name="Pangilinan J."/>
            <person name="Park H.-J."/>
            <person name="Ramirez L."/>
            <person name="Alfaro M."/>
            <person name="Sun H."/>
            <person name="Tritt A."/>
            <person name="Yoshinaga Y."/>
            <person name="Zwiers L.-H."/>
            <person name="Turgeon B."/>
            <person name="Goodwin S."/>
            <person name="Spatafora J."/>
            <person name="Crous P."/>
            <person name="Grigoriev I."/>
        </authorList>
    </citation>
    <scope>NUCLEOTIDE SEQUENCE</scope>
    <source>
        <strain evidence="3">Tuck. ex Michener</strain>
    </source>
</reference>
<feature type="compositionally biased region" description="Polar residues" evidence="1">
    <location>
        <begin position="213"/>
        <end position="228"/>
    </location>
</feature>
<feature type="compositionally biased region" description="Low complexity" evidence="1">
    <location>
        <begin position="560"/>
        <end position="585"/>
    </location>
</feature>
<feature type="domain" description="Transcription regulator Rua1 C-terminal" evidence="2">
    <location>
        <begin position="364"/>
        <end position="463"/>
    </location>
</feature>
<feature type="compositionally biased region" description="Low complexity" evidence="1">
    <location>
        <begin position="122"/>
        <end position="136"/>
    </location>
</feature>
<dbReference type="OrthoDB" id="5595379at2759"/>
<feature type="compositionally biased region" description="Polar residues" evidence="1">
    <location>
        <begin position="158"/>
        <end position="177"/>
    </location>
</feature>
<dbReference type="EMBL" id="ML991781">
    <property type="protein sequence ID" value="KAF2237217.1"/>
    <property type="molecule type" value="Genomic_DNA"/>
</dbReference>
<keyword evidence="4" id="KW-1185">Reference proteome</keyword>
<proteinExistence type="predicted"/>
<feature type="compositionally biased region" description="Polar residues" evidence="1">
    <location>
        <begin position="237"/>
        <end position="271"/>
    </location>
</feature>
<organism evidence="3 4">
    <name type="scientific">Viridothelium virens</name>
    <name type="common">Speckled blister lichen</name>
    <name type="synonym">Trypethelium virens</name>
    <dbReference type="NCBI Taxonomy" id="1048519"/>
    <lineage>
        <taxon>Eukaryota</taxon>
        <taxon>Fungi</taxon>
        <taxon>Dikarya</taxon>
        <taxon>Ascomycota</taxon>
        <taxon>Pezizomycotina</taxon>
        <taxon>Dothideomycetes</taxon>
        <taxon>Dothideomycetes incertae sedis</taxon>
        <taxon>Trypetheliales</taxon>
        <taxon>Trypetheliaceae</taxon>
        <taxon>Viridothelium</taxon>
    </lineage>
</organism>
<dbReference type="Proteomes" id="UP000800092">
    <property type="component" value="Unassembled WGS sequence"/>
</dbReference>
<feature type="region of interest" description="Disordered" evidence="1">
    <location>
        <begin position="465"/>
        <end position="526"/>
    </location>
</feature>
<feature type="region of interest" description="Disordered" evidence="1">
    <location>
        <begin position="310"/>
        <end position="356"/>
    </location>
</feature>
<feature type="region of interest" description="Disordered" evidence="1">
    <location>
        <begin position="118"/>
        <end position="271"/>
    </location>
</feature>
<name>A0A6A6HGQ1_VIRVR</name>
<feature type="compositionally biased region" description="Basic and acidic residues" evidence="1">
    <location>
        <begin position="343"/>
        <end position="356"/>
    </location>
</feature>
<sequence>MAKRRHGCMYNSPMNDFNGAEETQNIVPRPMSMQSQLSQQHGAGGIREQVEPLHPAQPSLDLWSQKTYNSMDPSNVDIDHSDFPQDFAKLEDDSPVVHMRQFGALDVPSVSMSMGVDPTKRMSGSSFSMSTGGDFSSIEDLQPSESISHASDWESTFDPASTWMSPITSPRNSQLPFDQSRRGSRSRTSPASQHSMRASPYGMGSDRSKRWTIGTSVPTSGLSNSHSINHMHDRFPGNTSRGMPYHSTSTYSLNGPHNQQPQTQNVYYPSSGLSHTSNGVFYPPAELHPFQNAPRPLPSQGLFRMLHSNSEGHAHPFSTATEPSSPPDLYSSLNETPDDPPEEDMHPSDPDLVPHEQDLRFTGDLYTPRWVRGHGNKREGWCGLCKPGRWLVLKNSAFWYDKSFTHGVSAATGAAFQGPQETRRTEGNADVWEGHCGSCGDWISLVSSKKKGTTWFRHAYKCHTHPKVKDGPKRRRETPASMRARAASNASATTTTTTATSASPASRLRSDYQSDESPVSESEKQAQLDAEIRAHLQVQTQQQLHSHHTQQQQHHHQPHHLQQQHQQFAPQQQQQRQRIPLQLQTGNPLDSFAGMI</sequence>
<accession>A0A6A6HGQ1</accession>
<evidence type="ECO:0000313" key="4">
    <source>
        <dbReference type="Proteomes" id="UP000800092"/>
    </source>
</evidence>
<dbReference type="Pfam" id="PF14616">
    <property type="entry name" value="Rua1_C"/>
    <property type="match status" value="1"/>
</dbReference>
<dbReference type="PANTHER" id="PTHR28125:SF3">
    <property type="entry name" value="TRANSCRIPTION REGULATOR RUA1 C-TERMINAL DOMAIN-CONTAINING PROTEIN"/>
    <property type="match status" value="1"/>
</dbReference>
<evidence type="ECO:0000256" key="1">
    <source>
        <dbReference type="SAM" id="MobiDB-lite"/>
    </source>
</evidence>
<feature type="compositionally biased region" description="Basic residues" evidence="1">
    <location>
        <begin position="545"/>
        <end position="559"/>
    </location>
</feature>
<protein>
    <recommendedName>
        <fullName evidence="2">Transcription regulator Rua1 C-terminal domain-containing protein</fullName>
    </recommendedName>
</protein>
<feature type="compositionally biased region" description="Low complexity" evidence="1">
    <location>
        <begin position="480"/>
        <end position="507"/>
    </location>
</feature>
<evidence type="ECO:0000259" key="2">
    <source>
        <dbReference type="Pfam" id="PF14616"/>
    </source>
</evidence>
<feature type="compositionally biased region" description="Polar residues" evidence="1">
    <location>
        <begin position="186"/>
        <end position="196"/>
    </location>
</feature>